<evidence type="ECO:0000256" key="1">
    <source>
        <dbReference type="SAM" id="Phobius"/>
    </source>
</evidence>
<reference evidence="2" key="1">
    <citation type="submission" date="2022-05" db="EMBL/GenBank/DDBJ databases">
        <authorList>
            <person name="Tuo L."/>
        </authorList>
    </citation>
    <scope>NUCLEOTIDE SEQUENCE</scope>
    <source>
        <strain evidence="2">BSK12Z-4</strain>
    </source>
</reference>
<accession>A0A9X2D9B9</accession>
<dbReference type="EMBL" id="JAMOIL010000022">
    <property type="protein sequence ID" value="MCM0621733.1"/>
    <property type="molecule type" value="Genomic_DNA"/>
</dbReference>
<comment type="caution">
    <text evidence="2">The sequence shown here is derived from an EMBL/GenBank/DDBJ whole genome shotgun (WGS) entry which is preliminary data.</text>
</comment>
<sequence>MKEFAIYTGLRILLFLASLAIVMGVWALLGTPNLLVAMIAALLVSGIAGYWVLDAPRRALAANVERRAQRASSRFEEMKAREDQD</sequence>
<keyword evidence="1" id="KW-1133">Transmembrane helix</keyword>
<dbReference type="Proteomes" id="UP001139485">
    <property type="component" value="Unassembled WGS sequence"/>
</dbReference>
<dbReference type="AlphaFoldDB" id="A0A9X2D9B9"/>
<evidence type="ECO:0000313" key="2">
    <source>
        <dbReference type="EMBL" id="MCM0621733.1"/>
    </source>
</evidence>
<dbReference type="Pfam" id="PF14012">
    <property type="entry name" value="DUF4229"/>
    <property type="match status" value="1"/>
</dbReference>
<evidence type="ECO:0000313" key="3">
    <source>
        <dbReference type="Proteomes" id="UP001139485"/>
    </source>
</evidence>
<proteinExistence type="predicted"/>
<organism evidence="2 3">
    <name type="scientific">Nocardioides bruguierae</name>
    <dbReference type="NCBI Taxonomy" id="2945102"/>
    <lineage>
        <taxon>Bacteria</taxon>
        <taxon>Bacillati</taxon>
        <taxon>Actinomycetota</taxon>
        <taxon>Actinomycetes</taxon>
        <taxon>Propionibacteriales</taxon>
        <taxon>Nocardioidaceae</taxon>
        <taxon>Nocardioides</taxon>
    </lineage>
</organism>
<gene>
    <name evidence="2" type="ORF">M8330_15690</name>
</gene>
<dbReference type="InterPro" id="IPR025323">
    <property type="entry name" value="DUF4229"/>
</dbReference>
<feature type="transmembrane region" description="Helical" evidence="1">
    <location>
        <begin position="12"/>
        <end position="29"/>
    </location>
</feature>
<keyword evidence="1" id="KW-0472">Membrane</keyword>
<protein>
    <submittedName>
        <fullName evidence="2">DUF4229 domain-containing protein</fullName>
    </submittedName>
</protein>
<name>A0A9X2D9B9_9ACTN</name>
<keyword evidence="1" id="KW-0812">Transmembrane</keyword>
<feature type="transmembrane region" description="Helical" evidence="1">
    <location>
        <begin position="35"/>
        <end position="53"/>
    </location>
</feature>
<keyword evidence="3" id="KW-1185">Reference proteome</keyword>
<dbReference type="RefSeq" id="WP_250050915.1">
    <property type="nucleotide sequence ID" value="NZ_JAMJPH010000001.1"/>
</dbReference>